<reference evidence="7 8" key="1">
    <citation type="submission" date="2016-10" db="EMBL/GenBank/DDBJ databases">
        <title>Hydorgenophaga sp. LPB0072 isolated from gastropod.</title>
        <authorList>
            <person name="Kim E."/>
            <person name="Yi H."/>
        </authorList>
    </citation>
    <scope>NUCLEOTIDE SEQUENCE [LARGE SCALE GENOMIC DNA]</scope>
    <source>
        <strain evidence="7 8">LPB0072</strain>
    </source>
</reference>
<evidence type="ECO:0000256" key="4">
    <source>
        <dbReference type="ARBA" id="ARBA00022827"/>
    </source>
</evidence>
<accession>A0A1D8P271</accession>
<evidence type="ECO:0000256" key="1">
    <source>
        <dbReference type="ARBA" id="ARBA00001974"/>
    </source>
</evidence>
<keyword evidence="4" id="KW-0274">FAD</keyword>
<dbReference type="InterPro" id="IPR012951">
    <property type="entry name" value="BBE"/>
</dbReference>
<dbReference type="InterPro" id="IPR016167">
    <property type="entry name" value="FAD-bd_PCMH_sub1"/>
</dbReference>
<dbReference type="Pfam" id="PF01565">
    <property type="entry name" value="FAD_binding_4"/>
    <property type="match status" value="1"/>
</dbReference>
<evidence type="ECO:0000256" key="3">
    <source>
        <dbReference type="ARBA" id="ARBA00022630"/>
    </source>
</evidence>
<dbReference type="SUPFAM" id="SSF56176">
    <property type="entry name" value="FAD-binding/transporter-associated domain-like"/>
    <property type="match status" value="1"/>
</dbReference>
<dbReference type="InterPro" id="IPR016169">
    <property type="entry name" value="FAD-bd_PCMH_sub2"/>
</dbReference>
<protein>
    <recommendedName>
        <fullName evidence="6">FAD-binding PCMH-type domain-containing protein</fullName>
    </recommendedName>
</protein>
<dbReference type="InterPro" id="IPR036318">
    <property type="entry name" value="FAD-bd_PCMH-like_sf"/>
</dbReference>
<dbReference type="AlphaFoldDB" id="A0A1D8P271"/>
<dbReference type="GO" id="GO:0071949">
    <property type="term" value="F:FAD binding"/>
    <property type="evidence" value="ECO:0007669"/>
    <property type="project" value="InterPro"/>
</dbReference>
<organism evidence="7 8">
    <name type="scientific">Hydrogenophaga crassostreae</name>
    <dbReference type="NCBI Taxonomy" id="1763535"/>
    <lineage>
        <taxon>Bacteria</taxon>
        <taxon>Pseudomonadati</taxon>
        <taxon>Pseudomonadota</taxon>
        <taxon>Betaproteobacteria</taxon>
        <taxon>Burkholderiales</taxon>
        <taxon>Comamonadaceae</taxon>
        <taxon>Hydrogenophaga</taxon>
    </lineage>
</organism>
<dbReference type="PANTHER" id="PTHR42973:SF39">
    <property type="entry name" value="FAD-BINDING PCMH-TYPE DOMAIN-CONTAINING PROTEIN"/>
    <property type="match status" value="1"/>
</dbReference>
<evidence type="ECO:0000256" key="5">
    <source>
        <dbReference type="ARBA" id="ARBA00023002"/>
    </source>
</evidence>
<name>A0A1D8P271_9BURK</name>
<dbReference type="GO" id="GO:0016491">
    <property type="term" value="F:oxidoreductase activity"/>
    <property type="evidence" value="ECO:0007669"/>
    <property type="project" value="UniProtKB-KW"/>
</dbReference>
<feature type="domain" description="FAD-binding PCMH-type" evidence="6">
    <location>
        <begin position="31"/>
        <end position="201"/>
    </location>
</feature>
<dbReference type="Proteomes" id="UP000185680">
    <property type="component" value="Chromosome"/>
</dbReference>
<keyword evidence="5" id="KW-0560">Oxidoreductase</keyword>
<evidence type="ECO:0000313" key="7">
    <source>
        <dbReference type="EMBL" id="AOW15471.1"/>
    </source>
</evidence>
<dbReference type="PROSITE" id="PS51387">
    <property type="entry name" value="FAD_PCMH"/>
    <property type="match status" value="1"/>
</dbReference>
<dbReference type="EMBL" id="CP017476">
    <property type="protein sequence ID" value="AOW15471.1"/>
    <property type="molecule type" value="Genomic_DNA"/>
</dbReference>
<dbReference type="InterPro" id="IPR050416">
    <property type="entry name" value="FAD-linked_Oxidoreductase"/>
</dbReference>
<comment type="similarity">
    <text evidence="2">Belongs to the oxygen-dependent FAD-linked oxidoreductase family.</text>
</comment>
<keyword evidence="3" id="KW-0285">Flavoprotein</keyword>
<dbReference type="Gene3D" id="3.40.462.20">
    <property type="match status" value="1"/>
</dbReference>
<evidence type="ECO:0000313" key="8">
    <source>
        <dbReference type="Proteomes" id="UP000185680"/>
    </source>
</evidence>
<dbReference type="Gene3D" id="3.30.43.10">
    <property type="entry name" value="Uridine Diphospho-n-acetylenolpyruvylglucosamine Reductase, domain 2"/>
    <property type="match status" value="1"/>
</dbReference>
<sequence>MAALKTGLSCELLTPQDAAYDGARSVWNAMIDRRPLAISRCRSIDDVIGSVRFAGAHGLPVSIRAGAHNVAGHAVGDSALMIDLSQMRNVKVNPGAKIVTVQGGALWADVDAATQAHGLATPGGLVSDTGVAGLTLSGGVGWLRSAHGLCIDNLLAVDIVTADGALIRASLSENPDLFWAIRGGGGNFGVVVSFEFKLHPVGPAVMFAAPIYPLAAGAGPIQFWRDFLADKNDVVGSICEFSTVAASADYPEAFWGTRCYTLAAVYAGDAVEGQRILQPLRELGPMVADFSGQMPYCEVQKLFDALFPAGDFRCYWKSHLMTELTDLAIDEAIENAAASPSDHSLSSFWNFGGATAAIPADATAFGDRSFGWMYSLDSVWRNAADDEKVIGWTRSAWNRARKHAHEGRLYLNFAGQDADSDELTRDAFGKNYTRLAQIKKRFDPGNVFRFNQNIQPE</sequence>
<dbReference type="Gene3D" id="3.30.465.10">
    <property type="match status" value="1"/>
</dbReference>
<dbReference type="Pfam" id="PF08031">
    <property type="entry name" value="BBE"/>
    <property type="match status" value="1"/>
</dbReference>
<evidence type="ECO:0000256" key="2">
    <source>
        <dbReference type="ARBA" id="ARBA00005466"/>
    </source>
</evidence>
<dbReference type="InterPro" id="IPR006094">
    <property type="entry name" value="Oxid_FAD_bind_N"/>
</dbReference>
<dbReference type="PANTHER" id="PTHR42973">
    <property type="entry name" value="BINDING OXIDOREDUCTASE, PUTATIVE (AFU_ORTHOLOGUE AFUA_1G17690)-RELATED"/>
    <property type="match status" value="1"/>
</dbReference>
<proteinExistence type="inferred from homology"/>
<evidence type="ECO:0000259" key="6">
    <source>
        <dbReference type="PROSITE" id="PS51387"/>
    </source>
</evidence>
<gene>
    <name evidence="7" type="ORF">LPB072_07655</name>
</gene>
<dbReference type="KEGG" id="hyl:LPB072_07655"/>
<comment type="cofactor">
    <cofactor evidence="1">
        <name>FAD</name>
        <dbReference type="ChEBI" id="CHEBI:57692"/>
    </cofactor>
</comment>
<dbReference type="STRING" id="1763535.LPB072_07655"/>
<dbReference type="InterPro" id="IPR016166">
    <property type="entry name" value="FAD-bd_PCMH"/>
</dbReference>